<dbReference type="Gene3D" id="3.50.50.60">
    <property type="entry name" value="FAD/NAD(P)-binding domain"/>
    <property type="match status" value="1"/>
</dbReference>
<reference evidence="2" key="1">
    <citation type="journal article" date="2014" name="Front. Microbiol.">
        <title>High frequency of phylogenetically diverse reductive dehalogenase-homologous genes in deep subseafloor sedimentary metagenomes.</title>
        <authorList>
            <person name="Kawai M."/>
            <person name="Futagami T."/>
            <person name="Toyoda A."/>
            <person name="Takaki Y."/>
            <person name="Nishi S."/>
            <person name="Hori S."/>
            <person name="Arai W."/>
            <person name="Tsubouchi T."/>
            <person name="Morono Y."/>
            <person name="Uchiyama I."/>
            <person name="Ito T."/>
            <person name="Fujiyama A."/>
            <person name="Inagaki F."/>
            <person name="Takami H."/>
        </authorList>
    </citation>
    <scope>NUCLEOTIDE SEQUENCE</scope>
    <source>
        <strain evidence="2">Expedition CK06-06</strain>
    </source>
</reference>
<dbReference type="InterPro" id="IPR002937">
    <property type="entry name" value="Amino_oxidase"/>
</dbReference>
<organism evidence="2">
    <name type="scientific">marine sediment metagenome</name>
    <dbReference type="NCBI Taxonomy" id="412755"/>
    <lineage>
        <taxon>unclassified sequences</taxon>
        <taxon>metagenomes</taxon>
        <taxon>ecological metagenomes</taxon>
    </lineage>
</organism>
<feature type="domain" description="Amine oxidase" evidence="1">
    <location>
        <begin position="21"/>
        <end position="201"/>
    </location>
</feature>
<evidence type="ECO:0000259" key="1">
    <source>
        <dbReference type="Pfam" id="PF01593"/>
    </source>
</evidence>
<feature type="non-terminal residue" evidence="2">
    <location>
        <position position="291"/>
    </location>
</feature>
<sequence>YKLGLNNEVFKNAFNLLNKIKSISEDDINELEENQVGLSEFLSQFTNNQKILSLLSFINGMYFVIPPDKAAASEWIRCQREIQDFKSSGYPLGGTGVISENLCDHTQKNGGKIYTKTEVSKIIFENNRAIGIQLTNGEFIPGDIIISNAGVKNTVNLLIEKSILDDEFVNKINKYEYSLATIQVKIALDKKITDEKTIMFVGEEFNIEEAEERYQKILNLEIPDYHPILFCPIISNIDPTVAPEGKQLIYAGGGCPMPKDGFSNKKHKAGWQEACLKSMEMIFPNIRDHIL</sequence>
<dbReference type="SUPFAM" id="SSF51905">
    <property type="entry name" value="FAD/NAD(P)-binding domain"/>
    <property type="match status" value="1"/>
</dbReference>
<protein>
    <recommendedName>
        <fullName evidence="1">Amine oxidase domain-containing protein</fullName>
    </recommendedName>
</protein>
<proteinExistence type="predicted"/>
<accession>X1B0N9</accession>
<dbReference type="InterPro" id="IPR036188">
    <property type="entry name" value="FAD/NAD-bd_sf"/>
</dbReference>
<dbReference type="PANTHER" id="PTHR43734">
    <property type="entry name" value="PHYTOENE DESATURASE"/>
    <property type="match status" value="1"/>
</dbReference>
<feature type="non-terminal residue" evidence="2">
    <location>
        <position position="1"/>
    </location>
</feature>
<name>X1B0N9_9ZZZZ</name>
<comment type="caution">
    <text evidence="2">The sequence shown here is derived from an EMBL/GenBank/DDBJ whole genome shotgun (WGS) entry which is preliminary data.</text>
</comment>
<dbReference type="Pfam" id="PF01593">
    <property type="entry name" value="Amino_oxidase"/>
    <property type="match status" value="1"/>
</dbReference>
<dbReference type="PANTHER" id="PTHR43734:SF1">
    <property type="entry name" value="PHYTOENE DESATURASE"/>
    <property type="match status" value="1"/>
</dbReference>
<dbReference type="GO" id="GO:0016491">
    <property type="term" value="F:oxidoreductase activity"/>
    <property type="evidence" value="ECO:0007669"/>
    <property type="project" value="InterPro"/>
</dbReference>
<dbReference type="EMBL" id="BART01011730">
    <property type="protein sequence ID" value="GAG88480.1"/>
    <property type="molecule type" value="Genomic_DNA"/>
</dbReference>
<gene>
    <name evidence="2" type="ORF">S01H4_24830</name>
</gene>
<evidence type="ECO:0000313" key="2">
    <source>
        <dbReference type="EMBL" id="GAG88480.1"/>
    </source>
</evidence>
<dbReference type="AlphaFoldDB" id="X1B0N9"/>